<dbReference type="SUPFAM" id="SSF53850">
    <property type="entry name" value="Periplasmic binding protein-like II"/>
    <property type="match status" value="1"/>
</dbReference>
<evidence type="ECO:0000256" key="3">
    <source>
        <dbReference type="ARBA" id="ARBA00022729"/>
    </source>
</evidence>
<keyword evidence="6" id="KW-0449">Lipoprotein</keyword>
<accession>A0A9D1Q508</accession>
<evidence type="ECO:0000256" key="6">
    <source>
        <dbReference type="ARBA" id="ARBA00023288"/>
    </source>
</evidence>
<dbReference type="AlphaFoldDB" id="A0A9D1Q508"/>
<reference evidence="7" key="1">
    <citation type="journal article" date="2021" name="PeerJ">
        <title>Extensive microbial diversity within the chicken gut microbiome revealed by metagenomics and culture.</title>
        <authorList>
            <person name="Gilroy R."/>
            <person name="Ravi A."/>
            <person name="Getino M."/>
            <person name="Pursley I."/>
            <person name="Horton D.L."/>
            <person name="Alikhan N.F."/>
            <person name="Baker D."/>
            <person name="Gharbi K."/>
            <person name="Hall N."/>
            <person name="Watson M."/>
            <person name="Adriaenssens E.M."/>
            <person name="Foster-Nyarko E."/>
            <person name="Jarju S."/>
            <person name="Secka A."/>
            <person name="Antonio M."/>
            <person name="Oren A."/>
            <person name="Chaudhuri R.R."/>
            <person name="La Ragione R."/>
            <person name="Hildebrand F."/>
            <person name="Pallen M.J."/>
        </authorList>
    </citation>
    <scope>NUCLEOTIDE SEQUENCE</scope>
    <source>
        <strain evidence="7">CHK160-9182</strain>
    </source>
</reference>
<keyword evidence="4" id="KW-0472">Membrane</keyword>
<reference evidence="7" key="2">
    <citation type="submission" date="2021-04" db="EMBL/GenBank/DDBJ databases">
        <authorList>
            <person name="Gilroy R."/>
        </authorList>
    </citation>
    <scope>NUCLEOTIDE SEQUENCE</scope>
    <source>
        <strain evidence="7">CHK160-9182</strain>
    </source>
</reference>
<organism evidence="7 8">
    <name type="scientific">Candidatus Ignatzschineria merdigallinarum</name>
    <dbReference type="NCBI Taxonomy" id="2838621"/>
    <lineage>
        <taxon>Bacteria</taxon>
        <taxon>Pseudomonadati</taxon>
        <taxon>Pseudomonadota</taxon>
        <taxon>Gammaproteobacteria</taxon>
        <taxon>Cardiobacteriales</taxon>
        <taxon>Ignatzschineriaceae</taxon>
        <taxon>Ignatzschineria</taxon>
    </lineage>
</organism>
<dbReference type="InterPro" id="IPR004872">
    <property type="entry name" value="Lipoprotein_NlpA"/>
</dbReference>
<evidence type="ECO:0000256" key="1">
    <source>
        <dbReference type="ARBA" id="ARBA00004635"/>
    </source>
</evidence>
<dbReference type="Pfam" id="PF03180">
    <property type="entry name" value="Lipoprotein_9"/>
    <property type="match status" value="1"/>
</dbReference>
<name>A0A9D1Q508_9GAMM</name>
<keyword evidence="5" id="KW-0564">Palmitate</keyword>
<dbReference type="PANTHER" id="PTHR30429">
    <property type="entry name" value="D-METHIONINE-BINDING LIPOPROTEIN METQ"/>
    <property type="match status" value="1"/>
</dbReference>
<evidence type="ECO:0000313" key="8">
    <source>
        <dbReference type="Proteomes" id="UP000823934"/>
    </source>
</evidence>
<evidence type="ECO:0000313" key="7">
    <source>
        <dbReference type="EMBL" id="HIW06727.1"/>
    </source>
</evidence>
<dbReference type="EMBL" id="DXHP01000119">
    <property type="protein sequence ID" value="HIW06727.1"/>
    <property type="molecule type" value="Genomic_DNA"/>
</dbReference>
<dbReference type="Proteomes" id="UP000823934">
    <property type="component" value="Unassembled WGS sequence"/>
</dbReference>
<comment type="caution">
    <text evidence="7">The sequence shown here is derived from an EMBL/GenBank/DDBJ whole genome shotgun (WGS) entry which is preliminary data.</text>
</comment>
<evidence type="ECO:0008006" key="9">
    <source>
        <dbReference type="Google" id="ProtNLM"/>
    </source>
</evidence>
<proteinExistence type="inferred from homology"/>
<evidence type="ECO:0000256" key="5">
    <source>
        <dbReference type="ARBA" id="ARBA00023139"/>
    </source>
</evidence>
<dbReference type="Gene3D" id="3.40.190.10">
    <property type="entry name" value="Periplasmic binding protein-like II"/>
    <property type="match status" value="2"/>
</dbReference>
<evidence type="ECO:0000256" key="2">
    <source>
        <dbReference type="ARBA" id="ARBA00008973"/>
    </source>
</evidence>
<sequence>MMTALLLLSTIITACSEDSKTAEITQNGNKEILKIGTSPGDFADLVRDYLGPELEKSGYKVTLAEITDIVIPNVSVEEGSLDINIFQHKPYMDDFNRNQKGHLVPLVQVPTAPYGIYSGKLKSFNEVTNGATIGIPSNATNFSRGLLILENIGWIKLREGIEDRFRITKQDIVENPHDLNLKEIEAAQVVRVRPDLDYAIINGNFAIDAGIHFREALSTEPSKHFINWVVVHEKNQNSPWAKKVVEILESDDFKQYSATRFANYNLPLAWDNAQP</sequence>
<dbReference type="GO" id="GO:0016020">
    <property type="term" value="C:membrane"/>
    <property type="evidence" value="ECO:0007669"/>
    <property type="project" value="UniProtKB-SubCell"/>
</dbReference>
<gene>
    <name evidence="7" type="ORF">H9889_05315</name>
</gene>
<dbReference type="PANTHER" id="PTHR30429:SF0">
    <property type="entry name" value="METHIONINE-BINDING LIPOPROTEIN METQ"/>
    <property type="match status" value="1"/>
</dbReference>
<comment type="subcellular location">
    <subcellularLocation>
        <location evidence="1">Membrane</location>
        <topology evidence="1">Lipid-anchor</topology>
    </subcellularLocation>
</comment>
<evidence type="ECO:0000256" key="4">
    <source>
        <dbReference type="ARBA" id="ARBA00023136"/>
    </source>
</evidence>
<keyword evidence="3" id="KW-0732">Signal</keyword>
<protein>
    <recommendedName>
        <fullName evidence="9">Lipoprotein</fullName>
    </recommendedName>
</protein>
<comment type="similarity">
    <text evidence="2">Belongs to the NlpA lipoprotein family.</text>
</comment>